<reference evidence="1" key="1">
    <citation type="journal article" date="2019" name="bioRxiv">
        <title>The Genome of the Zebra Mussel, Dreissena polymorpha: A Resource for Invasive Species Research.</title>
        <authorList>
            <person name="McCartney M.A."/>
            <person name="Auch B."/>
            <person name="Kono T."/>
            <person name="Mallez S."/>
            <person name="Zhang Y."/>
            <person name="Obille A."/>
            <person name="Becker A."/>
            <person name="Abrahante J.E."/>
            <person name="Garbe J."/>
            <person name="Badalamenti J.P."/>
            <person name="Herman A."/>
            <person name="Mangelson H."/>
            <person name="Liachko I."/>
            <person name="Sullivan S."/>
            <person name="Sone E.D."/>
            <person name="Koren S."/>
            <person name="Silverstein K.A.T."/>
            <person name="Beckman K.B."/>
            <person name="Gohl D.M."/>
        </authorList>
    </citation>
    <scope>NUCLEOTIDE SEQUENCE</scope>
    <source>
        <strain evidence="1">Duluth1</strain>
        <tissue evidence="1">Whole animal</tissue>
    </source>
</reference>
<accession>A0A9D4GY89</accession>
<evidence type="ECO:0000313" key="2">
    <source>
        <dbReference type="Proteomes" id="UP000828390"/>
    </source>
</evidence>
<dbReference type="AlphaFoldDB" id="A0A9D4GY89"/>
<proteinExistence type="predicted"/>
<comment type="caution">
    <text evidence="1">The sequence shown here is derived from an EMBL/GenBank/DDBJ whole genome shotgun (WGS) entry which is preliminary data.</text>
</comment>
<name>A0A9D4GY89_DREPO</name>
<sequence>MAVLEKENPKYAEVVENCNEALALFGHANNQIVLTRRDFLKPEIRDEYVHLCNHSAPFTSLLFGDEFLKLAERLRTLSK</sequence>
<organism evidence="1 2">
    <name type="scientific">Dreissena polymorpha</name>
    <name type="common">Zebra mussel</name>
    <name type="synonym">Mytilus polymorpha</name>
    <dbReference type="NCBI Taxonomy" id="45954"/>
    <lineage>
        <taxon>Eukaryota</taxon>
        <taxon>Metazoa</taxon>
        <taxon>Spiralia</taxon>
        <taxon>Lophotrochozoa</taxon>
        <taxon>Mollusca</taxon>
        <taxon>Bivalvia</taxon>
        <taxon>Autobranchia</taxon>
        <taxon>Heteroconchia</taxon>
        <taxon>Euheterodonta</taxon>
        <taxon>Imparidentia</taxon>
        <taxon>Neoheterodontei</taxon>
        <taxon>Myida</taxon>
        <taxon>Dreissenoidea</taxon>
        <taxon>Dreissenidae</taxon>
        <taxon>Dreissena</taxon>
    </lineage>
</organism>
<dbReference type="PANTHER" id="PTHR34239">
    <property type="entry name" value="APPLE DOMAIN-CONTAINING PROTEIN"/>
    <property type="match status" value="1"/>
</dbReference>
<protein>
    <submittedName>
        <fullName evidence="1">Uncharacterized protein</fullName>
    </submittedName>
</protein>
<dbReference type="EMBL" id="JAIWYP010000005">
    <property type="protein sequence ID" value="KAH3824008.1"/>
    <property type="molecule type" value="Genomic_DNA"/>
</dbReference>
<dbReference type="Proteomes" id="UP000828390">
    <property type="component" value="Unassembled WGS sequence"/>
</dbReference>
<gene>
    <name evidence="1" type="ORF">DPMN_125836</name>
</gene>
<reference evidence="1" key="2">
    <citation type="submission" date="2020-11" db="EMBL/GenBank/DDBJ databases">
        <authorList>
            <person name="McCartney M.A."/>
            <person name="Auch B."/>
            <person name="Kono T."/>
            <person name="Mallez S."/>
            <person name="Becker A."/>
            <person name="Gohl D.M."/>
            <person name="Silverstein K.A.T."/>
            <person name="Koren S."/>
            <person name="Bechman K.B."/>
            <person name="Herman A."/>
            <person name="Abrahante J.E."/>
            <person name="Garbe J."/>
        </authorList>
    </citation>
    <scope>NUCLEOTIDE SEQUENCE</scope>
    <source>
        <strain evidence="1">Duluth1</strain>
        <tissue evidence="1">Whole animal</tissue>
    </source>
</reference>
<keyword evidence="2" id="KW-1185">Reference proteome</keyword>
<evidence type="ECO:0000313" key="1">
    <source>
        <dbReference type="EMBL" id="KAH3824008.1"/>
    </source>
</evidence>
<dbReference type="PANTHER" id="PTHR34239:SF2">
    <property type="entry name" value="TRANSPOSABLE ELEMENT P TRANSPOSASE_THAP9 CONSERVED DOMAIN-CONTAINING PROTEIN"/>
    <property type="match status" value="1"/>
</dbReference>